<feature type="transmembrane region" description="Helical" evidence="6">
    <location>
        <begin position="21"/>
        <end position="43"/>
    </location>
</feature>
<organism evidence="8 9">
    <name type="scientific">Salisediminibacterium halotolerans</name>
    <dbReference type="NCBI Taxonomy" id="517425"/>
    <lineage>
        <taxon>Bacteria</taxon>
        <taxon>Bacillati</taxon>
        <taxon>Bacillota</taxon>
        <taxon>Bacilli</taxon>
        <taxon>Bacillales</taxon>
        <taxon>Bacillaceae</taxon>
        <taxon>Salisediminibacterium</taxon>
    </lineage>
</organism>
<dbReference type="Proteomes" id="UP000199318">
    <property type="component" value="Unassembled WGS sequence"/>
</dbReference>
<feature type="domain" description="Major facilitator superfamily (MFS) profile" evidence="7">
    <location>
        <begin position="18"/>
        <end position="413"/>
    </location>
</feature>
<dbReference type="PROSITE" id="PS50850">
    <property type="entry name" value="MFS"/>
    <property type="match status" value="1"/>
</dbReference>
<evidence type="ECO:0000256" key="1">
    <source>
        <dbReference type="ARBA" id="ARBA00004651"/>
    </source>
</evidence>
<dbReference type="RefSeq" id="WP_093073940.1">
    <property type="nucleotide sequence ID" value="NZ_FOGV01000022.1"/>
</dbReference>
<feature type="transmembrane region" description="Helical" evidence="6">
    <location>
        <begin position="142"/>
        <end position="160"/>
    </location>
</feature>
<feature type="transmembrane region" description="Helical" evidence="6">
    <location>
        <begin position="180"/>
        <end position="199"/>
    </location>
</feature>
<dbReference type="InterPro" id="IPR036259">
    <property type="entry name" value="MFS_trans_sf"/>
</dbReference>
<feature type="transmembrane region" description="Helical" evidence="6">
    <location>
        <begin position="230"/>
        <end position="252"/>
    </location>
</feature>
<evidence type="ECO:0000256" key="3">
    <source>
        <dbReference type="ARBA" id="ARBA00022692"/>
    </source>
</evidence>
<accession>A0A1H9VN15</accession>
<gene>
    <name evidence="8" type="ORF">SAMN05444126_12228</name>
</gene>
<feature type="transmembrane region" description="Helical" evidence="6">
    <location>
        <begin position="387"/>
        <end position="409"/>
    </location>
</feature>
<evidence type="ECO:0000313" key="9">
    <source>
        <dbReference type="Proteomes" id="UP000199318"/>
    </source>
</evidence>
<evidence type="ECO:0000313" key="8">
    <source>
        <dbReference type="EMBL" id="SES23095.1"/>
    </source>
</evidence>
<evidence type="ECO:0000259" key="7">
    <source>
        <dbReference type="PROSITE" id="PS50850"/>
    </source>
</evidence>
<feature type="transmembrane region" description="Helical" evidence="6">
    <location>
        <begin position="297"/>
        <end position="314"/>
    </location>
</feature>
<feature type="transmembrane region" description="Helical" evidence="6">
    <location>
        <begin position="55"/>
        <end position="72"/>
    </location>
</feature>
<dbReference type="InterPro" id="IPR020846">
    <property type="entry name" value="MFS_dom"/>
</dbReference>
<dbReference type="PANTHER" id="PTHR23525:SF1">
    <property type="entry name" value="NODULIN-LIKE DOMAIN-CONTAINING PROTEIN"/>
    <property type="match status" value="1"/>
</dbReference>
<keyword evidence="4 6" id="KW-1133">Transmembrane helix</keyword>
<dbReference type="Pfam" id="PF07690">
    <property type="entry name" value="MFS_1"/>
    <property type="match status" value="1"/>
</dbReference>
<dbReference type="AlphaFoldDB" id="A0A1H9VN15"/>
<sequence>MGKIIGEWRDQFRRYNRNVKLFLLSSVLVHIGMGIFMIIYNYYIRELGYDDQTNGSVIAMQSTATALLLLPAGIMSDRTGRKRILLIGALLGGASLLLRASLSPELLLLAGAFMTGMFMAFIQVSSIPLLAENSTQQQRVHLFSLNFAIMMGAQVIGNLAGGSLSDGFHLLAGFSQLWSIRLTLLLGGVIFLSSLIPILKIKEAQKITKQTVEDRSFKKLFRTNKEGLKIILLFAVAQMIIGFGSGLVIPYLNLYFVDRFETTHTAVGIILSSGQAMTAVAMMIGPAVVRKAGEVRAVVILQLASIPFLLITAFTEMLWLAVFGFLFRQALMNAGNPIQMSLMMRSVDDSIKGLAHSVGQAVFQLGWAVMGPVSTTIVLVYGAYEGYAIVFSITGGLYLLSTFYFYLVFRKRIPDAEEI</sequence>
<reference evidence="9" key="1">
    <citation type="submission" date="2016-10" db="EMBL/GenBank/DDBJ databases">
        <authorList>
            <person name="de Groot N.N."/>
        </authorList>
    </citation>
    <scope>NUCLEOTIDE SEQUENCE [LARGE SCALE GENOMIC DNA]</scope>
    <source>
        <strain evidence="9">10nlg</strain>
    </source>
</reference>
<feature type="transmembrane region" description="Helical" evidence="6">
    <location>
        <begin position="84"/>
        <end position="102"/>
    </location>
</feature>
<dbReference type="Gene3D" id="1.20.1250.20">
    <property type="entry name" value="MFS general substrate transporter like domains"/>
    <property type="match status" value="2"/>
</dbReference>
<feature type="transmembrane region" description="Helical" evidence="6">
    <location>
        <begin position="264"/>
        <end position="285"/>
    </location>
</feature>
<name>A0A1H9VN15_9BACI</name>
<feature type="transmembrane region" description="Helical" evidence="6">
    <location>
        <begin position="108"/>
        <end position="130"/>
    </location>
</feature>
<comment type="caution">
    <text evidence="8">The sequence shown here is derived from an EMBL/GenBank/DDBJ whole genome shotgun (WGS) entry which is preliminary data.</text>
</comment>
<dbReference type="EMBL" id="FOGV01000022">
    <property type="protein sequence ID" value="SES23095.1"/>
    <property type="molecule type" value="Genomic_DNA"/>
</dbReference>
<dbReference type="PANTHER" id="PTHR23525">
    <property type="entry name" value="TRANSPORTER, PUTATIVE-RELATED"/>
    <property type="match status" value="1"/>
</dbReference>
<dbReference type="GO" id="GO:0022857">
    <property type="term" value="F:transmembrane transporter activity"/>
    <property type="evidence" value="ECO:0007669"/>
    <property type="project" value="InterPro"/>
</dbReference>
<keyword evidence="2" id="KW-0813">Transport</keyword>
<keyword evidence="3 6" id="KW-0812">Transmembrane</keyword>
<protein>
    <submittedName>
        <fullName evidence="8">Predicted arabinose efflux permease, MFS family</fullName>
    </submittedName>
</protein>
<dbReference type="SUPFAM" id="SSF103473">
    <property type="entry name" value="MFS general substrate transporter"/>
    <property type="match status" value="1"/>
</dbReference>
<keyword evidence="9" id="KW-1185">Reference proteome</keyword>
<dbReference type="GO" id="GO:0005886">
    <property type="term" value="C:plasma membrane"/>
    <property type="evidence" value="ECO:0007669"/>
    <property type="project" value="UniProtKB-SubCell"/>
</dbReference>
<evidence type="ECO:0000256" key="5">
    <source>
        <dbReference type="ARBA" id="ARBA00023136"/>
    </source>
</evidence>
<proteinExistence type="predicted"/>
<feature type="transmembrane region" description="Helical" evidence="6">
    <location>
        <begin position="361"/>
        <end position="381"/>
    </location>
</feature>
<evidence type="ECO:0000256" key="2">
    <source>
        <dbReference type="ARBA" id="ARBA00022448"/>
    </source>
</evidence>
<dbReference type="OrthoDB" id="9810492at2"/>
<comment type="subcellular location">
    <subcellularLocation>
        <location evidence="1">Cell membrane</location>
        <topology evidence="1">Multi-pass membrane protein</topology>
    </subcellularLocation>
</comment>
<evidence type="ECO:0000256" key="6">
    <source>
        <dbReference type="SAM" id="Phobius"/>
    </source>
</evidence>
<evidence type="ECO:0000256" key="4">
    <source>
        <dbReference type="ARBA" id="ARBA00022989"/>
    </source>
</evidence>
<dbReference type="InterPro" id="IPR011701">
    <property type="entry name" value="MFS"/>
</dbReference>
<dbReference type="STRING" id="1464123.SAMN05444126_12228"/>
<keyword evidence="5 6" id="KW-0472">Membrane</keyword>